<dbReference type="Proteomes" id="UP000095788">
    <property type="component" value="Unassembled WGS sequence"/>
</dbReference>
<evidence type="ECO:0000313" key="2">
    <source>
        <dbReference type="Proteomes" id="UP000095788"/>
    </source>
</evidence>
<reference evidence="1 2" key="1">
    <citation type="submission" date="2015-09" db="EMBL/GenBank/DDBJ databases">
        <authorList>
            <consortium name="Pathogen Informatics"/>
        </authorList>
    </citation>
    <scope>NUCLEOTIDE SEQUENCE [LARGE SCALE GENOMIC DNA]</scope>
    <source>
        <strain evidence="1 2">2789STDY5834942</strain>
    </source>
</reference>
<organism evidence="1 2">
    <name type="scientific">Bacteroides uniformis</name>
    <dbReference type="NCBI Taxonomy" id="820"/>
    <lineage>
        <taxon>Bacteria</taxon>
        <taxon>Pseudomonadati</taxon>
        <taxon>Bacteroidota</taxon>
        <taxon>Bacteroidia</taxon>
        <taxon>Bacteroidales</taxon>
        <taxon>Bacteroidaceae</taxon>
        <taxon>Bacteroides</taxon>
    </lineage>
</organism>
<accession>A0A174NGQ5</accession>
<evidence type="ECO:0000313" key="1">
    <source>
        <dbReference type="EMBL" id="CUP45838.1"/>
    </source>
</evidence>
<dbReference type="AlphaFoldDB" id="A0A174NGQ5"/>
<gene>
    <name evidence="1" type="ORF">ERS852554_00807</name>
</gene>
<name>A0A174NGQ5_BACUN</name>
<dbReference type="EMBL" id="CZBF01000001">
    <property type="protein sequence ID" value="CUP45838.1"/>
    <property type="molecule type" value="Genomic_DNA"/>
</dbReference>
<protein>
    <submittedName>
        <fullName evidence="1">Uncharacterized protein</fullName>
    </submittedName>
</protein>
<sequence>MIVSKIRIILWKYADAIVPMIYRKVYGVDIAKNVQISQHAFIDKNIN</sequence>
<proteinExistence type="predicted"/>